<dbReference type="Gene3D" id="2.40.50.40">
    <property type="match status" value="1"/>
</dbReference>
<evidence type="ECO:0000313" key="2">
    <source>
        <dbReference type="EMBL" id="KZP04570.1"/>
    </source>
</evidence>
<dbReference type="CDD" id="cd00024">
    <property type="entry name" value="CD_CSD"/>
    <property type="match status" value="1"/>
</dbReference>
<dbReference type="AlphaFoldDB" id="A0A167V2F7"/>
<dbReference type="SUPFAM" id="SSF54160">
    <property type="entry name" value="Chromo domain-like"/>
    <property type="match status" value="1"/>
</dbReference>
<sequence>MTRKRTSTSSHQKRGHAKKLVDAAIKPTRKTRATHVYRIKYSTDDGAGKKHKELKVPVTDTFDRLWYYMSERKLMYDKRLKGLPQPWTNDAVLKSRSFCNTFRLTDKTCQYLIQHVIKTGSQKPSELVFRVVLFDIFTRVSTWECILQEISNPPTWADYNRQDYAAVLEDAQSIASIYSGAFRKPAPVAHGFNSNLKNHLAMLEELMENGLPDVLVKATRICDVYHWIHNFSGFGDFNTWQLLQNLVYTGLLTQCSDLHSFVVLGCGAKKGLQRCLATSLDPVSQLVFVQWMKNTQRQHFRRLGYVPATLGPEEHEVQLVDIEHALCEVDKYERLGGRKKKSFKLSDTHASQFLLPINFSTTKKVEEVVEEVGVGVEMEMEEVVEDEDDMKEVEEDEDNVKEIMEGDDDDDEVEVGDIYYVISHVVGQRKNHGVLEYQVFWEGYEEPEWHSASLITQDAPQVVQRYLAGR</sequence>
<dbReference type="STRING" id="436010.A0A167V2F7"/>
<dbReference type="InterPro" id="IPR040684">
    <property type="entry name" value="HMUDK_hel"/>
</dbReference>
<dbReference type="Pfam" id="PF18723">
    <property type="entry name" value="HMUDK_hel"/>
    <property type="match status" value="1"/>
</dbReference>
<dbReference type="EMBL" id="KV417557">
    <property type="protein sequence ID" value="KZP20136.1"/>
    <property type="molecule type" value="Genomic_DNA"/>
</dbReference>
<evidence type="ECO:0000259" key="1">
    <source>
        <dbReference type="PROSITE" id="PS50013"/>
    </source>
</evidence>
<dbReference type="Proteomes" id="UP000076532">
    <property type="component" value="Unassembled WGS sequence"/>
</dbReference>
<organism evidence="2 4">
    <name type="scientific">Athelia psychrophila</name>
    <dbReference type="NCBI Taxonomy" id="1759441"/>
    <lineage>
        <taxon>Eukaryota</taxon>
        <taxon>Fungi</taxon>
        <taxon>Dikarya</taxon>
        <taxon>Basidiomycota</taxon>
        <taxon>Agaricomycotina</taxon>
        <taxon>Agaricomycetes</taxon>
        <taxon>Agaricomycetidae</taxon>
        <taxon>Atheliales</taxon>
        <taxon>Atheliaceae</taxon>
        <taxon>Athelia</taxon>
    </lineage>
</organism>
<reference evidence="2 4" key="1">
    <citation type="journal article" date="2016" name="Mol. Biol. Evol.">
        <title>Comparative Genomics of Early-Diverging Mushroom-Forming Fungi Provides Insights into the Origins of Lignocellulose Decay Capabilities.</title>
        <authorList>
            <person name="Nagy L.G."/>
            <person name="Riley R."/>
            <person name="Tritt A."/>
            <person name="Adam C."/>
            <person name="Daum C."/>
            <person name="Floudas D."/>
            <person name="Sun H."/>
            <person name="Yadav J.S."/>
            <person name="Pangilinan J."/>
            <person name="Larsson K.H."/>
            <person name="Matsuura K."/>
            <person name="Barry K."/>
            <person name="Labutti K."/>
            <person name="Kuo R."/>
            <person name="Ohm R.A."/>
            <person name="Bhattacharya S.S."/>
            <person name="Shirouzu T."/>
            <person name="Yoshinaga Y."/>
            <person name="Martin F.M."/>
            <person name="Grigoriev I.V."/>
            <person name="Hibbett D.S."/>
        </authorList>
    </citation>
    <scope>NUCLEOTIDE SEQUENCE [LARGE SCALE GENOMIC DNA]</scope>
    <source>
        <strain evidence="2 4">CBS 109695</strain>
    </source>
</reference>
<feature type="domain" description="Chromo" evidence="1">
    <location>
        <begin position="420"/>
        <end position="470"/>
    </location>
</feature>
<gene>
    <name evidence="3" type="ORF">FIBSPDRAFT_1045015</name>
    <name evidence="2" type="ORF">FIBSPDRAFT_940918</name>
</gene>
<accession>A0A167V2F7</accession>
<dbReference type="EMBL" id="KV417910">
    <property type="protein sequence ID" value="KZP04570.1"/>
    <property type="molecule type" value="Genomic_DNA"/>
</dbReference>
<name>A0A167V2F7_9AGAM</name>
<dbReference type="InterPro" id="IPR000953">
    <property type="entry name" value="Chromo/chromo_shadow_dom"/>
</dbReference>
<evidence type="ECO:0000313" key="4">
    <source>
        <dbReference type="Proteomes" id="UP000076532"/>
    </source>
</evidence>
<dbReference type="GO" id="GO:0006338">
    <property type="term" value="P:chromatin remodeling"/>
    <property type="evidence" value="ECO:0007669"/>
    <property type="project" value="UniProtKB-ARBA"/>
</dbReference>
<dbReference type="OrthoDB" id="433924at2759"/>
<protein>
    <recommendedName>
        <fullName evidence="1">Chromo domain-containing protein</fullName>
    </recommendedName>
</protein>
<dbReference type="InterPro" id="IPR016197">
    <property type="entry name" value="Chromo-like_dom_sf"/>
</dbReference>
<evidence type="ECO:0000313" key="3">
    <source>
        <dbReference type="EMBL" id="KZP20136.1"/>
    </source>
</evidence>
<dbReference type="PROSITE" id="PS50013">
    <property type="entry name" value="CHROMO_2"/>
    <property type="match status" value="1"/>
</dbReference>
<proteinExistence type="predicted"/>
<keyword evidence="4" id="KW-1185">Reference proteome</keyword>